<sequence length="318" mass="36677">MKILVPLNNMEHIDDYIAAGAGEFYIGFYDEEWTSRFGDFADINRMSGFKENANPFSLEEVIEIINTVKNKGMLIYVTFNSSIYSEEQLGEIKKYFIALKEADVDGVIVSCIELVEIADKLELSVIVSTISGVYNTQIAKFYRNKGTNRIIIPRDLSVDEIETIVKEVPDVEYEVFMMRNGCMFSDANCLGMHRNESCSICGSLISADSQIHIKDNNFKKRHNIELNDLIYTKSFHEYACGLCSIYRFVKMNITACKIVGRTDEWKNICNDIRYVKQNLEIAESCKSQEEYLERMQLPEESRLMCKLGLSCYYPEMRF</sequence>
<dbReference type="RefSeq" id="WP_073289147.1">
    <property type="nucleotide sequence ID" value="NZ_FRCP01000015.1"/>
</dbReference>
<keyword evidence="1" id="KW-0378">Hydrolase</keyword>
<keyword evidence="1" id="KW-0645">Protease</keyword>
<keyword evidence="2" id="KW-1185">Reference proteome</keyword>
<dbReference type="OrthoDB" id="1983353at2"/>
<dbReference type="PANTHER" id="PTHR30217:SF10">
    <property type="entry name" value="23S RRNA 5-HYDROXYCYTIDINE C2501 SYNTHASE"/>
    <property type="match status" value="1"/>
</dbReference>
<dbReference type="GO" id="GO:0006508">
    <property type="term" value="P:proteolysis"/>
    <property type="evidence" value="ECO:0007669"/>
    <property type="project" value="UniProtKB-KW"/>
</dbReference>
<organism evidence="1 2">
    <name type="scientific">Anaerosporobacter mobilis DSM 15930</name>
    <dbReference type="NCBI Taxonomy" id="1120996"/>
    <lineage>
        <taxon>Bacteria</taxon>
        <taxon>Bacillati</taxon>
        <taxon>Bacillota</taxon>
        <taxon>Clostridia</taxon>
        <taxon>Lachnospirales</taxon>
        <taxon>Lachnospiraceae</taxon>
        <taxon>Anaerosporobacter</taxon>
    </lineage>
</organism>
<dbReference type="InterPro" id="IPR001539">
    <property type="entry name" value="Peptidase_U32"/>
</dbReference>
<dbReference type="STRING" id="1120996.SAMN02746066_02990"/>
<proteinExistence type="predicted"/>
<accession>A0A1M7L1W6</accession>
<dbReference type="EMBL" id="FRCP01000015">
    <property type="protein sequence ID" value="SHM71336.1"/>
    <property type="molecule type" value="Genomic_DNA"/>
</dbReference>
<gene>
    <name evidence="1" type="ORF">SAMN02746066_02990</name>
</gene>
<evidence type="ECO:0000313" key="2">
    <source>
        <dbReference type="Proteomes" id="UP000184038"/>
    </source>
</evidence>
<dbReference type="GO" id="GO:0008233">
    <property type="term" value="F:peptidase activity"/>
    <property type="evidence" value="ECO:0007669"/>
    <property type="project" value="UniProtKB-KW"/>
</dbReference>
<evidence type="ECO:0000313" key="1">
    <source>
        <dbReference type="EMBL" id="SHM71336.1"/>
    </source>
</evidence>
<dbReference type="InterPro" id="IPR051454">
    <property type="entry name" value="RNA/ubiquinone_mod_enzymes"/>
</dbReference>
<protein>
    <submittedName>
        <fullName evidence="1">Putative protease</fullName>
    </submittedName>
</protein>
<reference evidence="1 2" key="1">
    <citation type="submission" date="2016-11" db="EMBL/GenBank/DDBJ databases">
        <authorList>
            <person name="Jaros S."/>
            <person name="Januszkiewicz K."/>
            <person name="Wedrychowicz H."/>
        </authorList>
    </citation>
    <scope>NUCLEOTIDE SEQUENCE [LARGE SCALE GENOMIC DNA]</scope>
    <source>
        <strain evidence="1 2">DSM 15930</strain>
    </source>
</reference>
<name>A0A1M7L1W6_9FIRM</name>
<dbReference type="AlphaFoldDB" id="A0A1M7L1W6"/>
<dbReference type="Pfam" id="PF01136">
    <property type="entry name" value="Peptidase_U32"/>
    <property type="match status" value="1"/>
</dbReference>
<dbReference type="PANTHER" id="PTHR30217">
    <property type="entry name" value="PEPTIDASE U32 FAMILY"/>
    <property type="match status" value="1"/>
</dbReference>
<dbReference type="Proteomes" id="UP000184038">
    <property type="component" value="Unassembled WGS sequence"/>
</dbReference>